<feature type="domain" description="Inositolphosphotransferase Aur1/Ipt1" evidence="6">
    <location>
        <begin position="59"/>
        <end position="237"/>
    </location>
</feature>
<feature type="transmembrane region" description="Helical" evidence="5">
    <location>
        <begin position="121"/>
        <end position="137"/>
    </location>
</feature>
<dbReference type="Proteomes" id="UP001501676">
    <property type="component" value="Unassembled WGS sequence"/>
</dbReference>
<dbReference type="EMBL" id="BAAAYN010000062">
    <property type="protein sequence ID" value="GAA3396968.1"/>
    <property type="molecule type" value="Genomic_DNA"/>
</dbReference>
<organism evidence="7 8">
    <name type="scientific">Cryptosporangium minutisporangium</name>
    <dbReference type="NCBI Taxonomy" id="113569"/>
    <lineage>
        <taxon>Bacteria</taxon>
        <taxon>Bacillati</taxon>
        <taxon>Actinomycetota</taxon>
        <taxon>Actinomycetes</taxon>
        <taxon>Cryptosporangiales</taxon>
        <taxon>Cryptosporangiaceae</taxon>
        <taxon>Cryptosporangium</taxon>
    </lineage>
</organism>
<feature type="transmembrane region" description="Helical" evidence="5">
    <location>
        <begin position="90"/>
        <end position="109"/>
    </location>
</feature>
<gene>
    <name evidence="7" type="ORF">GCM10020369_75470</name>
</gene>
<feature type="transmembrane region" description="Helical" evidence="5">
    <location>
        <begin position="172"/>
        <end position="194"/>
    </location>
</feature>
<keyword evidence="4 5" id="KW-0472">Membrane</keyword>
<comment type="subcellular location">
    <subcellularLocation>
        <location evidence="1">Membrane</location>
        <topology evidence="1">Multi-pass membrane protein</topology>
    </subcellularLocation>
</comment>
<accession>A0ABP6T9R4</accession>
<feature type="transmembrane region" description="Helical" evidence="5">
    <location>
        <begin position="225"/>
        <end position="241"/>
    </location>
</feature>
<name>A0ABP6T9R4_9ACTN</name>
<evidence type="ECO:0000256" key="4">
    <source>
        <dbReference type="ARBA" id="ARBA00023136"/>
    </source>
</evidence>
<dbReference type="PANTHER" id="PTHR31310">
    <property type="match status" value="1"/>
</dbReference>
<protein>
    <submittedName>
        <fullName evidence="7">Phosphatase PAP2 family protein</fullName>
    </submittedName>
</protein>
<dbReference type="InterPro" id="IPR026841">
    <property type="entry name" value="Aur1/Ipt1"/>
</dbReference>
<evidence type="ECO:0000256" key="1">
    <source>
        <dbReference type="ARBA" id="ARBA00004141"/>
    </source>
</evidence>
<dbReference type="PANTHER" id="PTHR31310:SF7">
    <property type="entry name" value="PA-PHOSPHATASE RELATED-FAMILY PROTEIN DDB_G0268928"/>
    <property type="match status" value="1"/>
</dbReference>
<evidence type="ECO:0000256" key="3">
    <source>
        <dbReference type="ARBA" id="ARBA00022989"/>
    </source>
</evidence>
<evidence type="ECO:0000259" key="6">
    <source>
        <dbReference type="Pfam" id="PF14378"/>
    </source>
</evidence>
<sequence length="260" mass="28738">MVLEAHRTYLRPGRPSPPAGTRPSWRREILLLIGFLVPYDLIRAAASDDRGPALAHARAILTLERHLGLDVEAWLNAAVTSVRWAELATAFWYAGLHYLVTPLVLLALYRRAPERYRPARSALVLATAVALVGYLAYPTAPPRMLPGYVDTLIATADVGWWPDHNSAGLNQLAAMPSMHVGWSLWCGLVLAGFARWWWQRLLAFGYPAITTVAVVATANHWTLDAVAGGLLVLGAWAWYGRRSALKSTFRQVEGVPIRET</sequence>
<proteinExistence type="predicted"/>
<keyword evidence="3 5" id="KW-1133">Transmembrane helix</keyword>
<feature type="transmembrane region" description="Helical" evidence="5">
    <location>
        <begin position="29"/>
        <end position="46"/>
    </location>
</feature>
<evidence type="ECO:0000313" key="8">
    <source>
        <dbReference type="Proteomes" id="UP001501676"/>
    </source>
</evidence>
<comment type="caution">
    <text evidence="7">The sequence shown here is derived from an EMBL/GenBank/DDBJ whole genome shotgun (WGS) entry which is preliminary data.</text>
</comment>
<evidence type="ECO:0000256" key="2">
    <source>
        <dbReference type="ARBA" id="ARBA00022692"/>
    </source>
</evidence>
<keyword evidence="8" id="KW-1185">Reference proteome</keyword>
<evidence type="ECO:0000256" key="5">
    <source>
        <dbReference type="SAM" id="Phobius"/>
    </source>
</evidence>
<dbReference type="CDD" id="cd03386">
    <property type="entry name" value="PAP2_Aur1_like"/>
    <property type="match status" value="1"/>
</dbReference>
<keyword evidence="2 5" id="KW-0812">Transmembrane</keyword>
<evidence type="ECO:0000313" key="7">
    <source>
        <dbReference type="EMBL" id="GAA3396968.1"/>
    </source>
</evidence>
<reference evidence="8" key="1">
    <citation type="journal article" date="2019" name="Int. J. Syst. Evol. Microbiol.">
        <title>The Global Catalogue of Microorganisms (GCM) 10K type strain sequencing project: providing services to taxonomists for standard genome sequencing and annotation.</title>
        <authorList>
            <consortium name="The Broad Institute Genomics Platform"/>
            <consortium name="The Broad Institute Genome Sequencing Center for Infectious Disease"/>
            <person name="Wu L."/>
            <person name="Ma J."/>
        </authorList>
    </citation>
    <scope>NUCLEOTIDE SEQUENCE [LARGE SCALE GENOMIC DNA]</scope>
    <source>
        <strain evidence="8">JCM 9458</strain>
    </source>
</reference>
<dbReference type="Pfam" id="PF14378">
    <property type="entry name" value="PAP2_3"/>
    <property type="match status" value="1"/>
</dbReference>
<dbReference type="InterPro" id="IPR052185">
    <property type="entry name" value="IPC_Synthase-Related"/>
</dbReference>
<feature type="transmembrane region" description="Helical" evidence="5">
    <location>
        <begin position="201"/>
        <end position="219"/>
    </location>
</feature>
<dbReference type="RefSeq" id="WP_345733109.1">
    <property type="nucleotide sequence ID" value="NZ_BAAAYN010000062.1"/>
</dbReference>